<evidence type="ECO:0000256" key="5">
    <source>
        <dbReference type="ARBA" id="ARBA00022989"/>
    </source>
</evidence>
<feature type="transmembrane region" description="Helical" evidence="7">
    <location>
        <begin position="231"/>
        <end position="251"/>
    </location>
</feature>
<keyword evidence="3" id="KW-1003">Cell membrane</keyword>
<gene>
    <name evidence="8" type="ORF">CBW65_14330</name>
</gene>
<evidence type="ECO:0000256" key="6">
    <source>
        <dbReference type="ARBA" id="ARBA00023136"/>
    </source>
</evidence>
<feature type="transmembrane region" description="Helical" evidence="7">
    <location>
        <begin position="158"/>
        <end position="174"/>
    </location>
</feature>
<dbReference type="PANTHER" id="PTHR43266">
    <property type="entry name" value="MACROLIDE-EFFLUX PROTEIN"/>
    <property type="match status" value="1"/>
</dbReference>
<keyword evidence="5 7" id="KW-1133">Transmembrane helix</keyword>
<dbReference type="InterPro" id="IPR011701">
    <property type="entry name" value="MFS"/>
</dbReference>
<feature type="transmembrane region" description="Helical" evidence="7">
    <location>
        <begin position="263"/>
        <end position="281"/>
    </location>
</feature>
<dbReference type="GO" id="GO:0022857">
    <property type="term" value="F:transmembrane transporter activity"/>
    <property type="evidence" value="ECO:0007669"/>
    <property type="project" value="InterPro"/>
</dbReference>
<keyword evidence="9" id="KW-1185">Reference proteome</keyword>
<dbReference type="CDD" id="cd06173">
    <property type="entry name" value="MFS_MefA_like"/>
    <property type="match status" value="1"/>
</dbReference>
<dbReference type="Pfam" id="PF07690">
    <property type="entry name" value="MFS_1"/>
    <property type="match status" value="1"/>
</dbReference>
<feature type="transmembrane region" description="Helical" evidence="7">
    <location>
        <begin position="180"/>
        <end position="197"/>
    </location>
</feature>
<keyword evidence="2" id="KW-0813">Transport</keyword>
<dbReference type="EMBL" id="CP021434">
    <property type="protein sequence ID" value="ARU62052.1"/>
    <property type="molecule type" value="Genomic_DNA"/>
</dbReference>
<evidence type="ECO:0000313" key="8">
    <source>
        <dbReference type="EMBL" id="ARU62052.1"/>
    </source>
</evidence>
<feature type="transmembrane region" description="Helical" evidence="7">
    <location>
        <begin position="52"/>
        <end position="73"/>
    </location>
</feature>
<keyword evidence="6 7" id="KW-0472">Membrane</keyword>
<reference evidence="9" key="1">
    <citation type="submission" date="2017-05" db="EMBL/GenBank/DDBJ databases">
        <authorList>
            <person name="Sung H."/>
        </authorList>
    </citation>
    <scope>NUCLEOTIDE SEQUENCE [LARGE SCALE GENOMIC DNA]</scope>
    <source>
        <strain evidence="9">AR23208</strain>
    </source>
</reference>
<dbReference type="AlphaFoldDB" id="A0A1Y0IN94"/>
<dbReference type="InterPro" id="IPR036259">
    <property type="entry name" value="MFS_trans_sf"/>
</dbReference>
<evidence type="ECO:0000256" key="4">
    <source>
        <dbReference type="ARBA" id="ARBA00022692"/>
    </source>
</evidence>
<evidence type="ECO:0000256" key="7">
    <source>
        <dbReference type="SAM" id="Phobius"/>
    </source>
</evidence>
<comment type="subcellular location">
    <subcellularLocation>
        <location evidence="1">Cell membrane</location>
        <topology evidence="1">Multi-pass membrane protein</topology>
    </subcellularLocation>
</comment>
<name>A0A1Y0IN94_9BACL</name>
<dbReference type="GO" id="GO:0005886">
    <property type="term" value="C:plasma membrane"/>
    <property type="evidence" value="ECO:0007669"/>
    <property type="project" value="UniProtKB-SubCell"/>
</dbReference>
<proteinExistence type="predicted"/>
<sequence length="407" mass="43113">MMAKGGVFVNYLILLRTPHLVWLWLSQMLSAFGDQLYIIAITWMAVQQMGSSAGLLTGAGTVTALLLGLFGGAYADRFDRRKTMIFSDLLRALLVGLLPLSWHWLGEGTLWPLLLVHVLVAALGTLFQPALQASLPALTKEPGVLYAANALIDSTHRFARILGPGLTGLLLLWLTLPDFFLLDALTYLVSGAVLFLIGQEFPKHQPHTARHNRLGQDIRTAWQLLLQDKTLLFALCSLAVVNVAWGAAFMIGAPLLSDSASDYGLIVAAYGIGNVLSLLVTGGLAARVGFRAMFIGQLILGAGFAVMGVGTLGIAMLGAAIAAFGSPIGDLLILGRIQTGFPAEHVGKMYSIRQLLAGSGLAAGLLLAAPLFQIVSPSTGILLCALLIIATGLYGLKKASSLHRQPA</sequence>
<evidence type="ECO:0000256" key="3">
    <source>
        <dbReference type="ARBA" id="ARBA00022475"/>
    </source>
</evidence>
<protein>
    <recommendedName>
        <fullName evidence="10">Major facilitator superfamily (MFS) profile domain-containing protein</fullName>
    </recommendedName>
</protein>
<keyword evidence="4 7" id="KW-0812">Transmembrane</keyword>
<dbReference type="SUPFAM" id="SSF103473">
    <property type="entry name" value="MFS general substrate transporter"/>
    <property type="match status" value="1"/>
</dbReference>
<accession>A0A1Y0IN94</accession>
<evidence type="ECO:0000256" key="1">
    <source>
        <dbReference type="ARBA" id="ARBA00004651"/>
    </source>
</evidence>
<dbReference type="KEGG" id="tum:CBW65_14330"/>
<dbReference type="Gene3D" id="1.20.1250.20">
    <property type="entry name" value="MFS general substrate transporter like domains"/>
    <property type="match status" value="1"/>
</dbReference>
<evidence type="ECO:0000313" key="9">
    <source>
        <dbReference type="Proteomes" id="UP000195437"/>
    </source>
</evidence>
<evidence type="ECO:0000256" key="2">
    <source>
        <dbReference type="ARBA" id="ARBA00022448"/>
    </source>
</evidence>
<dbReference type="PANTHER" id="PTHR43266:SF2">
    <property type="entry name" value="MAJOR FACILITATOR SUPERFAMILY (MFS) PROFILE DOMAIN-CONTAINING PROTEIN"/>
    <property type="match status" value="1"/>
</dbReference>
<feature type="transmembrane region" description="Helical" evidence="7">
    <location>
        <begin position="21"/>
        <end position="46"/>
    </location>
</feature>
<organism evidence="8 9">
    <name type="scientific">Tumebacillus avium</name>
    <dbReference type="NCBI Taxonomy" id="1903704"/>
    <lineage>
        <taxon>Bacteria</taxon>
        <taxon>Bacillati</taxon>
        <taxon>Bacillota</taxon>
        <taxon>Bacilli</taxon>
        <taxon>Bacillales</taxon>
        <taxon>Alicyclobacillaceae</taxon>
        <taxon>Tumebacillus</taxon>
    </lineage>
</organism>
<dbReference type="Proteomes" id="UP000195437">
    <property type="component" value="Chromosome"/>
</dbReference>
<evidence type="ECO:0008006" key="10">
    <source>
        <dbReference type="Google" id="ProtNLM"/>
    </source>
</evidence>
<feature type="transmembrane region" description="Helical" evidence="7">
    <location>
        <begin position="378"/>
        <end position="396"/>
    </location>
</feature>